<proteinExistence type="predicted"/>
<evidence type="ECO:0000313" key="3">
    <source>
        <dbReference type="Proteomes" id="UP001165962"/>
    </source>
</evidence>
<name>A0ABX0JD97_9BACL</name>
<protein>
    <recommendedName>
        <fullName evidence="1">CdaR GGDEF-like domain-containing protein</fullName>
    </recommendedName>
</protein>
<accession>A0ABX0JD97</accession>
<dbReference type="Proteomes" id="UP001165962">
    <property type="component" value="Unassembled WGS sequence"/>
</dbReference>
<keyword evidence="3" id="KW-1185">Reference proteome</keyword>
<evidence type="ECO:0000259" key="1">
    <source>
        <dbReference type="Pfam" id="PF17853"/>
    </source>
</evidence>
<feature type="domain" description="CdaR GGDEF-like" evidence="1">
    <location>
        <begin position="32"/>
        <end position="148"/>
    </location>
</feature>
<dbReference type="Pfam" id="PF17853">
    <property type="entry name" value="GGDEF_2"/>
    <property type="match status" value="1"/>
</dbReference>
<organism evidence="2 3">
    <name type="scientific">Paenibacillus agricola</name>
    <dbReference type="NCBI Taxonomy" id="2716264"/>
    <lineage>
        <taxon>Bacteria</taxon>
        <taxon>Bacillati</taxon>
        <taxon>Bacillota</taxon>
        <taxon>Bacilli</taxon>
        <taxon>Bacillales</taxon>
        <taxon>Paenibacillaceae</taxon>
        <taxon>Paenibacillus</taxon>
    </lineage>
</organism>
<reference evidence="2" key="1">
    <citation type="submission" date="2020-03" db="EMBL/GenBank/DDBJ databases">
        <title>Draft sequencing of Paenibacilllus sp. S3N08.</title>
        <authorList>
            <person name="Kim D.-U."/>
        </authorList>
    </citation>
    <scope>NUCLEOTIDE SEQUENCE</scope>
    <source>
        <strain evidence="2">S3N08</strain>
    </source>
</reference>
<evidence type="ECO:0000313" key="2">
    <source>
        <dbReference type="EMBL" id="NHN32713.1"/>
    </source>
</evidence>
<sequence>MHHEAIREQLLLKLLGGKLDTHGELLYWQEDLELRFPHPLFYVITITSKEPSQLTPLIKDQILKLLEPYSQGKVNLYGVEPAEERWIAAIINADAHESNEDAQRVHGQFLAQLVQEHLDVIPIVAVGSVVTDPLHINRSYVEASACLEHAVVTGQEGYHQFGEIKADSEQEHWYPIEEQIRLNQSLRQGDRSVARENLDAIMKALISRSSSLLMLRYVCFDIANNFIKEIKALDKHVFARDLENLMTFQTLEELGADAPEFNRFCVRFG</sequence>
<gene>
    <name evidence="2" type="ORF">G9U52_23095</name>
</gene>
<comment type="caution">
    <text evidence="2">The sequence shown here is derived from an EMBL/GenBank/DDBJ whole genome shotgun (WGS) entry which is preliminary data.</text>
</comment>
<dbReference type="EMBL" id="JAAOIW010000009">
    <property type="protein sequence ID" value="NHN32713.1"/>
    <property type="molecule type" value="Genomic_DNA"/>
</dbReference>
<dbReference type="RefSeq" id="WP_166153002.1">
    <property type="nucleotide sequence ID" value="NZ_JAAOIW010000009.1"/>
</dbReference>
<dbReference type="InterPro" id="IPR041522">
    <property type="entry name" value="CdaR_GGDEF"/>
</dbReference>